<protein>
    <recommendedName>
        <fullName evidence="2">HTH CENPB-type domain-containing protein</fullName>
    </recommendedName>
</protein>
<proteinExistence type="predicted"/>
<dbReference type="InterPro" id="IPR050863">
    <property type="entry name" value="CenT-Element_Derived"/>
</dbReference>
<dbReference type="PROSITE" id="PS51253">
    <property type="entry name" value="HTH_CENPB"/>
    <property type="match status" value="1"/>
</dbReference>
<evidence type="ECO:0000259" key="2">
    <source>
        <dbReference type="PROSITE" id="PS51253"/>
    </source>
</evidence>
<dbReference type="EMBL" id="KQ030804">
    <property type="protein sequence ID" value="KJZ68840.1"/>
    <property type="molecule type" value="Genomic_DNA"/>
</dbReference>
<dbReference type="PANTHER" id="PTHR19303">
    <property type="entry name" value="TRANSPOSON"/>
    <property type="match status" value="1"/>
</dbReference>
<keyword evidence="1" id="KW-0238">DNA-binding</keyword>
<accession>A0A0F7ZIS2</accession>
<evidence type="ECO:0000256" key="1">
    <source>
        <dbReference type="ARBA" id="ARBA00023125"/>
    </source>
</evidence>
<dbReference type="Pfam" id="PF03221">
    <property type="entry name" value="HTH_Tnp_Tc5"/>
    <property type="match status" value="1"/>
</dbReference>
<reference evidence="3 4" key="1">
    <citation type="journal article" date="2014" name="Genome Biol. Evol.">
        <title>Comparative genomics and transcriptomics analyses reveal divergent lifestyle features of nematode endoparasitic fungus Hirsutella minnesotensis.</title>
        <authorList>
            <person name="Lai Y."/>
            <person name="Liu K."/>
            <person name="Zhang X."/>
            <person name="Zhang X."/>
            <person name="Li K."/>
            <person name="Wang N."/>
            <person name="Shu C."/>
            <person name="Wu Y."/>
            <person name="Wang C."/>
            <person name="Bushley K.E."/>
            <person name="Xiang M."/>
            <person name="Liu X."/>
        </authorList>
    </citation>
    <scope>NUCLEOTIDE SEQUENCE [LARGE SCALE GENOMIC DNA]</scope>
    <source>
        <strain evidence="3 4">3608</strain>
    </source>
</reference>
<dbReference type="PANTHER" id="PTHR19303:SF74">
    <property type="entry name" value="POGO TRANSPOSABLE ELEMENT WITH KRAB DOMAIN"/>
    <property type="match status" value="1"/>
</dbReference>
<dbReference type="OrthoDB" id="5231586at2759"/>
<gene>
    <name evidence="3" type="ORF">HIM_11770</name>
</gene>
<dbReference type="Proteomes" id="UP000054481">
    <property type="component" value="Unassembled WGS sequence"/>
</dbReference>
<sequence>MESRLEDAVQYSRDFPHDSIRSVAMRFGMGHITLRYRLKRSEHKSSRIAHNRKLSVADEGAICRYVDRLDAINLAVRPEFIVDAANAILRANAPSAKLGDPPTVGVHWATRFIQRHNYDKRRQKTLSADRAASEDLHWVVEYFKRLQKILEQEGIQPDDIWNMDETGFRVGVGKDQLIITKRKRSHYFGIPENRESATLIEAISAVGHFTPTFIILAG</sequence>
<organism evidence="3 4">
    <name type="scientific">Hirsutella minnesotensis 3608</name>
    <dbReference type="NCBI Taxonomy" id="1043627"/>
    <lineage>
        <taxon>Eukaryota</taxon>
        <taxon>Fungi</taxon>
        <taxon>Dikarya</taxon>
        <taxon>Ascomycota</taxon>
        <taxon>Pezizomycotina</taxon>
        <taxon>Sordariomycetes</taxon>
        <taxon>Hypocreomycetidae</taxon>
        <taxon>Hypocreales</taxon>
        <taxon>Ophiocordycipitaceae</taxon>
        <taxon>Hirsutella</taxon>
    </lineage>
</organism>
<name>A0A0F7ZIS2_9HYPO</name>
<dbReference type="InterPro" id="IPR006600">
    <property type="entry name" value="HTH_CenpB_DNA-bd_dom"/>
</dbReference>
<evidence type="ECO:0000313" key="4">
    <source>
        <dbReference type="Proteomes" id="UP000054481"/>
    </source>
</evidence>
<feature type="domain" description="HTH CENPB-type" evidence="2">
    <location>
        <begin position="46"/>
        <end position="122"/>
    </location>
</feature>
<dbReference type="GO" id="GO:0005634">
    <property type="term" value="C:nucleus"/>
    <property type="evidence" value="ECO:0007669"/>
    <property type="project" value="TreeGrafter"/>
</dbReference>
<evidence type="ECO:0000313" key="3">
    <source>
        <dbReference type="EMBL" id="KJZ68840.1"/>
    </source>
</evidence>
<dbReference type="AlphaFoldDB" id="A0A0F7ZIS2"/>
<keyword evidence="4" id="KW-1185">Reference proteome</keyword>
<dbReference type="GO" id="GO:0003677">
    <property type="term" value="F:DNA binding"/>
    <property type="evidence" value="ECO:0007669"/>
    <property type="project" value="UniProtKB-KW"/>
</dbReference>